<evidence type="ECO:0000256" key="5">
    <source>
        <dbReference type="ARBA" id="ARBA00022793"/>
    </source>
</evidence>
<dbReference type="GO" id="GO:0005829">
    <property type="term" value="C:cytosol"/>
    <property type="evidence" value="ECO:0007669"/>
    <property type="project" value="TreeGrafter"/>
</dbReference>
<comment type="subunit">
    <text evidence="8">Homodimer.</text>
</comment>
<feature type="binding site" evidence="8">
    <location>
        <position position="209"/>
    </location>
    <ligand>
        <name>substrate</name>
    </ligand>
</feature>
<feature type="binding site" evidence="8">
    <location>
        <begin position="30"/>
        <end position="34"/>
    </location>
    <ligand>
        <name>substrate</name>
    </ligand>
</feature>
<evidence type="ECO:0000259" key="11">
    <source>
        <dbReference type="PROSITE" id="PS00906"/>
    </source>
</evidence>
<evidence type="ECO:0000256" key="6">
    <source>
        <dbReference type="ARBA" id="ARBA00023239"/>
    </source>
</evidence>
<dbReference type="SUPFAM" id="SSF51726">
    <property type="entry name" value="UROD/MetE-like"/>
    <property type="match status" value="1"/>
</dbReference>
<keyword evidence="4 8" id="KW-0963">Cytoplasm</keyword>
<keyword evidence="6 8" id="KW-0456">Lyase</keyword>
<comment type="subcellular location">
    <subcellularLocation>
        <location evidence="8">Cytoplasm</location>
    </subcellularLocation>
</comment>
<feature type="domain" description="Uroporphyrinogen decarboxylase (URO-D)" evidence="11">
    <location>
        <begin position="25"/>
        <end position="34"/>
    </location>
</feature>
<dbReference type="PROSITE" id="PS00906">
    <property type="entry name" value="UROD_1"/>
    <property type="match status" value="1"/>
</dbReference>
<dbReference type="InterPro" id="IPR000257">
    <property type="entry name" value="Uroporphyrinogen_deCOase"/>
</dbReference>
<dbReference type="FunFam" id="3.20.20.210:FF:000005">
    <property type="entry name" value="Uroporphyrinogen decarboxylase"/>
    <property type="match status" value="1"/>
</dbReference>
<evidence type="ECO:0000256" key="3">
    <source>
        <dbReference type="ARBA" id="ARBA00012288"/>
    </source>
</evidence>
<dbReference type="UniPathway" id="UPA00251">
    <property type="reaction ID" value="UER00321"/>
</dbReference>
<sequence>MDLLKVKKNDVLLKACLKEPVPYVPVWYMRQAGRYQPEYRAIRQKYSFFEISHNPEICAEVTKLPVTQLGVDAAILFADIMTPLKSIGINVDIVEGIGPVIENPIRSEKDLEGIRLLNPGNDIPFVQETIKILRDKLDVPLIGFAGAPFTLASYLIEGGPSKGYHITKGFMYSKPHLWQNLMARLSDLTISYLEAQIEAGAQIVQVFDSWVGALNSEDYHQYIAPFMHYIFSELKKTGVPTIYFASGATHLLKEWNELPVDVISLDWRTTIEEVRNQHIDKALQGNLDPSLLLAPFDLIKKRTKAILDQGKDKPGFIFNLGHGIFPSVKVDTLKKLTDYIHQYTRKDPVND</sequence>
<reference evidence="13 14" key="1">
    <citation type="submission" date="2019-11" db="EMBL/GenBank/DDBJ databases">
        <title>Terrilactibacillus tamarindus sp. nov. BCM23-1 isolated from bark of Tamarindus indica.</title>
        <authorList>
            <person name="Kingkaew E."/>
            <person name="Tanasupawat S."/>
        </authorList>
    </citation>
    <scope>NUCLEOTIDE SEQUENCE [LARGE SCALE GENOMIC DNA]</scope>
    <source>
        <strain evidence="13 14">BCM23-1</strain>
    </source>
</reference>
<keyword evidence="7 8" id="KW-0627">Porphyrin biosynthesis</keyword>
<feature type="binding site" evidence="8">
    <location>
        <position position="79"/>
    </location>
    <ligand>
        <name>substrate</name>
    </ligand>
</feature>
<dbReference type="Pfam" id="PF01208">
    <property type="entry name" value="URO-D"/>
    <property type="match status" value="1"/>
</dbReference>
<feature type="domain" description="Uroporphyrinogen decarboxylase (URO-D)" evidence="12">
    <location>
        <begin position="142"/>
        <end position="158"/>
    </location>
</feature>
<dbReference type="NCBIfam" id="TIGR01464">
    <property type="entry name" value="hemE"/>
    <property type="match status" value="1"/>
</dbReference>
<dbReference type="HAMAP" id="MF_00218">
    <property type="entry name" value="URO_D"/>
    <property type="match status" value="1"/>
</dbReference>
<evidence type="ECO:0000256" key="10">
    <source>
        <dbReference type="RuleBase" id="RU004169"/>
    </source>
</evidence>
<comment type="caution">
    <text evidence="13">The sequence shown here is derived from an EMBL/GenBank/DDBJ whole genome shotgun (WGS) entry which is preliminary data.</text>
</comment>
<dbReference type="PROSITE" id="PS00907">
    <property type="entry name" value="UROD_2"/>
    <property type="match status" value="1"/>
</dbReference>
<dbReference type="InterPro" id="IPR038071">
    <property type="entry name" value="UROD/MetE-like_sf"/>
</dbReference>
<comment type="similarity">
    <text evidence="2 8 10">Belongs to the uroporphyrinogen decarboxylase family.</text>
</comment>
<organism evidence="13 14">
    <name type="scientific">Terrilactibacillus tamarindi</name>
    <dbReference type="NCBI Taxonomy" id="2599694"/>
    <lineage>
        <taxon>Bacteria</taxon>
        <taxon>Bacillati</taxon>
        <taxon>Bacillota</taxon>
        <taxon>Bacilli</taxon>
        <taxon>Bacillales</taxon>
        <taxon>Bacillaceae</taxon>
        <taxon>Terrilactibacillus</taxon>
    </lineage>
</organism>
<dbReference type="InterPro" id="IPR006361">
    <property type="entry name" value="Uroporphyrinogen_deCO2ase_HemE"/>
</dbReference>
<keyword evidence="14" id="KW-1185">Reference proteome</keyword>
<dbReference type="GO" id="GO:0004853">
    <property type="term" value="F:uroporphyrinogen decarboxylase activity"/>
    <property type="evidence" value="ECO:0007669"/>
    <property type="project" value="UniProtKB-UniRule"/>
</dbReference>
<proteinExistence type="inferred from homology"/>
<evidence type="ECO:0000256" key="2">
    <source>
        <dbReference type="ARBA" id="ARBA00009935"/>
    </source>
</evidence>
<evidence type="ECO:0000256" key="1">
    <source>
        <dbReference type="ARBA" id="ARBA00004804"/>
    </source>
</evidence>
<dbReference type="EMBL" id="WNHB01000001">
    <property type="protein sequence ID" value="MTT30499.1"/>
    <property type="molecule type" value="Genomic_DNA"/>
</dbReference>
<dbReference type="GO" id="GO:0006782">
    <property type="term" value="P:protoporphyrinogen IX biosynthetic process"/>
    <property type="evidence" value="ECO:0007669"/>
    <property type="project" value="UniProtKB-UniRule"/>
</dbReference>
<feature type="site" description="Transition state stabilizer" evidence="8">
    <location>
        <position position="79"/>
    </location>
</feature>
<dbReference type="AlphaFoldDB" id="A0A6N8CL02"/>
<evidence type="ECO:0000256" key="9">
    <source>
        <dbReference type="RuleBase" id="RU000554"/>
    </source>
</evidence>
<feature type="binding site" evidence="8">
    <location>
        <position position="154"/>
    </location>
    <ligand>
        <name>substrate</name>
    </ligand>
</feature>
<evidence type="ECO:0000259" key="12">
    <source>
        <dbReference type="PROSITE" id="PS00907"/>
    </source>
</evidence>
<name>A0A6N8CL02_9BACI</name>
<dbReference type="EC" id="4.1.1.37" evidence="3 8"/>
<evidence type="ECO:0000256" key="4">
    <source>
        <dbReference type="ARBA" id="ARBA00022490"/>
    </source>
</evidence>
<comment type="catalytic activity">
    <reaction evidence="8 9">
        <text>uroporphyrinogen III + 4 H(+) = coproporphyrinogen III + 4 CO2</text>
        <dbReference type="Rhea" id="RHEA:19865"/>
        <dbReference type="ChEBI" id="CHEBI:15378"/>
        <dbReference type="ChEBI" id="CHEBI:16526"/>
        <dbReference type="ChEBI" id="CHEBI:57308"/>
        <dbReference type="ChEBI" id="CHEBI:57309"/>
        <dbReference type="EC" id="4.1.1.37"/>
    </reaction>
</comment>
<comment type="function">
    <text evidence="8">Catalyzes the decarboxylation of four acetate groups of uroporphyrinogen-III to yield coproporphyrinogen-III.</text>
</comment>
<feature type="binding site" evidence="8">
    <location>
        <position position="322"/>
    </location>
    <ligand>
        <name>substrate</name>
    </ligand>
</feature>
<dbReference type="PANTHER" id="PTHR21091:SF169">
    <property type="entry name" value="UROPORPHYRINOGEN DECARBOXYLASE"/>
    <property type="match status" value="1"/>
</dbReference>
<dbReference type="CDD" id="cd00717">
    <property type="entry name" value="URO-D"/>
    <property type="match status" value="1"/>
</dbReference>
<dbReference type="Proteomes" id="UP000440978">
    <property type="component" value="Unassembled WGS sequence"/>
</dbReference>
<dbReference type="Gene3D" id="3.20.20.210">
    <property type="match status" value="1"/>
</dbReference>
<protein>
    <recommendedName>
        <fullName evidence="3 8">Uroporphyrinogen decarboxylase</fullName>
        <shortName evidence="8">UPD</shortName>
        <shortName evidence="8">URO-D</shortName>
        <ecNumber evidence="3 8">4.1.1.37</ecNumber>
    </recommendedName>
</protein>
<evidence type="ECO:0000313" key="13">
    <source>
        <dbReference type="EMBL" id="MTT30499.1"/>
    </source>
</evidence>
<evidence type="ECO:0000256" key="8">
    <source>
        <dbReference type="HAMAP-Rule" id="MF_00218"/>
    </source>
</evidence>
<dbReference type="PANTHER" id="PTHR21091">
    <property type="entry name" value="METHYLTETRAHYDROFOLATE:HOMOCYSTEINE METHYLTRANSFERASE RELATED"/>
    <property type="match status" value="1"/>
</dbReference>
<feature type="binding site" evidence="8">
    <location>
        <position position="49"/>
    </location>
    <ligand>
        <name>substrate</name>
    </ligand>
</feature>
<comment type="pathway">
    <text evidence="1 8 9">Porphyrin-containing compound metabolism; protoporphyrin-IX biosynthesis; coproporphyrinogen-III from 5-aminolevulinate: step 4/4.</text>
</comment>
<gene>
    <name evidence="8 13" type="primary">hemE</name>
    <name evidence="13" type="ORF">GMB86_00535</name>
</gene>
<keyword evidence="5 8" id="KW-0210">Decarboxylase</keyword>
<evidence type="ECO:0000256" key="7">
    <source>
        <dbReference type="ARBA" id="ARBA00023244"/>
    </source>
</evidence>
<accession>A0A6N8CL02</accession>
<evidence type="ECO:0000313" key="14">
    <source>
        <dbReference type="Proteomes" id="UP000440978"/>
    </source>
</evidence>